<feature type="chain" id="PRO_5021388155" evidence="6">
    <location>
        <begin position="18"/>
        <end position="468"/>
    </location>
</feature>
<protein>
    <submittedName>
        <fullName evidence="8">M20/M25/M40 family metallo-hydrolase</fullName>
    </submittedName>
</protein>
<feature type="domain" description="Peptidase M20 dimerisation" evidence="7">
    <location>
        <begin position="219"/>
        <end position="363"/>
    </location>
</feature>
<dbReference type="NCBIfam" id="NF006596">
    <property type="entry name" value="PRK09133.1"/>
    <property type="match status" value="1"/>
</dbReference>
<evidence type="ECO:0000256" key="2">
    <source>
        <dbReference type="ARBA" id="ARBA00022670"/>
    </source>
</evidence>
<keyword evidence="9" id="KW-1185">Reference proteome</keyword>
<accession>A0A4Y8ZRZ3</accession>
<evidence type="ECO:0000256" key="4">
    <source>
        <dbReference type="ARBA" id="ARBA00022801"/>
    </source>
</evidence>
<dbReference type="InterPro" id="IPR001261">
    <property type="entry name" value="ArgE/DapE_CS"/>
</dbReference>
<reference evidence="8 9" key="1">
    <citation type="submission" date="2019-03" db="EMBL/GenBank/DDBJ databases">
        <title>Genome sequence of Sphingomonas sp. 17J27-24.</title>
        <authorList>
            <person name="Kim M."/>
            <person name="Maeng S."/>
            <person name="Sathiyaraj S."/>
        </authorList>
    </citation>
    <scope>NUCLEOTIDE SEQUENCE [LARGE SCALE GENOMIC DNA]</scope>
    <source>
        <strain evidence="8 9">17J27-24</strain>
    </source>
</reference>
<evidence type="ECO:0000259" key="7">
    <source>
        <dbReference type="Pfam" id="PF07687"/>
    </source>
</evidence>
<keyword evidence="4 8" id="KW-0378">Hydrolase</keyword>
<dbReference type="PANTHER" id="PTHR45962">
    <property type="entry name" value="N-FATTY-ACYL-AMINO ACID SYNTHASE/HYDROLASE PM20D1"/>
    <property type="match status" value="1"/>
</dbReference>
<dbReference type="RefSeq" id="WP_135085517.1">
    <property type="nucleotide sequence ID" value="NZ_SPDV01000012.1"/>
</dbReference>
<comment type="caution">
    <text evidence="8">The sequence shown here is derived from an EMBL/GenBank/DDBJ whole genome shotgun (WGS) entry which is preliminary data.</text>
</comment>
<evidence type="ECO:0000256" key="1">
    <source>
        <dbReference type="ARBA" id="ARBA00006247"/>
    </source>
</evidence>
<evidence type="ECO:0000256" key="3">
    <source>
        <dbReference type="ARBA" id="ARBA00022723"/>
    </source>
</evidence>
<keyword evidence="5" id="KW-0862">Zinc</keyword>
<keyword evidence="6" id="KW-0732">Signal</keyword>
<dbReference type="EMBL" id="SPDV01000012">
    <property type="protein sequence ID" value="TFI58800.1"/>
    <property type="molecule type" value="Genomic_DNA"/>
</dbReference>
<dbReference type="Gene3D" id="1.10.150.900">
    <property type="match status" value="1"/>
</dbReference>
<feature type="signal peptide" evidence="6">
    <location>
        <begin position="1"/>
        <end position="17"/>
    </location>
</feature>
<dbReference type="Gene3D" id="3.40.630.10">
    <property type="entry name" value="Zn peptidases"/>
    <property type="match status" value="1"/>
</dbReference>
<dbReference type="InterPro" id="IPR011650">
    <property type="entry name" value="Peptidase_M20_dimer"/>
</dbReference>
<dbReference type="PROSITE" id="PS00758">
    <property type="entry name" value="ARGE_DAPE_CPG2_1"/>
    <property type="match status" value="1"/>
</dbReference>
<gene>
    <name evidence="8" type="ORF">E2493_08020</name>
</gene>
<dbReference type="AlphaFoldDB" id="A0A4Y8ZRZ3"/>
<evidence type="ECO:0000256" key="5">
    <source>
        <dbReference type="ARBA" id="ARBA00022833"/>
    </source>
</evidence>
<sequence>MRLLAPLPLLLPSVAFAAEPNADRWDAKARELLERSVAFPTVAGRGQVPAQAAYFADQLKAAGWAEGDLHILPYQAAPDNQTAALIARWPATGKPGGKPILLMAHLDVVDAKREDWSMDPFRLVEQDGYFYGRGTSDNKGGAVALVTALLRLRAEGFRPKRDLVLFFTGDEETTGEGARLGAAEWRKWTDAEFALNSDAGGGGFDKQGRPLGFSLQAAEKTYSMYSFTVRNRGGHSSKPRKDNAIYTLAEALKRLEAHRFAPMLNETTRAYFSVREKSETGPLGDAMRAWLKDPADGAAADAIEADEGEVGITRTRCVATRLEGGHADNALPQLARATVNCRIMPGVEPAAVRDELERVVNDPEVTVERTDDQKMSLASPLRPDVVAAYTAAVHRRHPTAPIMPEMSTGATDARPFRVSGIPVYGVDGAWGVVPDDLRAHGRDERLPVKALYDDVDHWVDMLKALAGK</sequence>
<dbReference type="GO" id="GO:0006508">
    <property type="term" value="P:proteolysis"/>
    <property type="evidence" value="ECO:0007669"/>
    <property type="project" value="UniProtKB-KW"/>
</dbReference>
<dbReference type="GO" id="GO:0046872">
    <property type="term" value="F:metal ion binding"/>
    <property type="evidence" value="ECO:0007669"/>
    <property type="project" value="UniProtKB-KW"/>
</dbReference>
<dbReference type="InterPro" id="IPR002933">
    <property type="entry name" value="Peptidase_M20"/>
</dbReference>
<evidence type="ECO:0000256" key="6">
    <source>
        <dbReference type="SAM" id="SignalP"/>
    </source>
</evidence>
<dbReference type="InterPro" id="IPR047177">
    <property type="entry name" value="Pept_M20A"/>
</dbReference>
<dbReference type="SUPFAM" id="SSF53187">
    <property type="entry name" value="Zn-dependent exopeptidases"/>
    <property type="match status" value="1"/>
</dbReference>
<keyword evidence="3" id="KW-0479">Metal-binding</keyword>
<dbReference type="SUPFAM" id="SSF55031">
    <property type="entry name" value="Bacterial exopeptidase dimerisation domain"/>
    <property type="match status" value="1"/>
</dbReference>
<dbReference type="GO" id="GO:0008233">
    <property type="term" value="F:peptidase activity"/>
    <property type="evidence" value="ECO:0007669"/>
    <property type="project" value="UniProtKB-KW"/>
</dbReference>
<dbReference type="OrthoDB" id="9809784at2"/>
<proteinExistence type="inferred from homology"/>
<dbReference type="PANTHER" id="PTHR45962:SF1">
    <property type="entry name" value="N-FATTY-ACYL-AMINO ACID SYNTHASE_HYDROLASE PM20D1"/>
    <property type="match status" value="1"/>
</dbReference>
<evidence type="ECO:0000313" key="8">
    <source>
        <dbReference type="EMBL" id="TFI58800.1"/>
    </source>
</evidence>
<dbReference type="InterPro" id="IPR036264">
    <property type="entry name" value="Bact_exopeptidase_dim_dom"/>
</dbReference>
<comment type="similarity">
    <text evidence="1">Belongs to the peptidase M20A family.</text>
</comment>
<name>A0A4Y8ZRZ3_9SPHN</name>
<dbReference type="Proteomes" id="UP000298213">
    <property type="component" value="Unassembled WGS sequence"/>
</dbReference>
<dbReference type="Pfam" id="PF01546">
    <property type="entry name" value="Peptidase_M20"/>
    <property type="match status" value="1"/>
</dbReference>
<evidence type="ECO:0000313" key="9">
    <source>
        <dbReference type="Proteomes" id="UP000298213"/>
    </source>
</evidence>
<keyword evidence="2" id="KW-0645">Protease</keyword>
<organism evidence="8 9">
    <name type="scientific">Sphingomonas parva</name>
    <dbReference type="NCBI Taxonomy" id="2555898"/>
    <lineage>
        <taxon>Bacteria</taxon>
        <taxon>Pseudomonadati</taxon>
        <taxon>Pseudomonadota</taxon>
        <taxon>Alphaproteobacteria</taxon>
        <taxon>Sphingomonadales</taxon>
        <taxon>Sphingomonadaceae</taxon>
        <taxon>Sphingomonas</taxon>
    </lineage>
</organism>
<dbReference type="Pfam" id="PF07687">
    <property type="entry name" value="M20_dimer"/>
    <property type="match status" value="1"/>
</dbReference>
<dbReference type="Gene3D" id="3.30.70.360">
    <property type="match status" value="1"/>
</dbReference>